<evidence type="ECO:0000313" key="2">
    <source>
        <dbReference type="Proteomes" id="UP001457282"/>
    </source>
</evidence>
<dbReference type="AlphaFoldDB" id="A0AAW1Y360"/>
<proteinExistence type="predicted"/>
<gene>
    <name evidence="1" type="ORF">M0R45_008794</name>
</gene>
<dbReference type="Proteomes" id="UP001457282">
    <property type="component" value="Unassembled WGS sequence"/>
</dbReference>
<protein>
    <submittedName>
        <fullName evidence="1">Uncharacterized protein</fullName>
    </submittedName>
</protein>
<sequence>MAADLLCSRHRFLLIPKAQAVASSSPCVAYSATKKPFQPSRNLLCPSSASRLLPCSICLHHVGISAPHRRTPHHHDIEPVPRSFSPSPIHLRHLQIRRGHSFQSAHLLDATTIPPSNINKLSSTVETMQSENAQLMALLVLILKKFPKQYSEADDIYSDLIPSSNEDDMNGSVQRSEDISTMRRILKIEILMKKKKKSYDSLVGIK</sequence>
<accession>A0AAW1Y360</accession>
<evidence type="ECO:0000313" key="1">
    <source>
        <dbReference type="EMBL" id="KAK9943176.1"/>
    </source>
</evidence>
<name>A0AAW1Y360_RUBAR</name>
<dbReference type="EMBL" id="JBEDUW010000002">
    <property type="protein sequence ID" value="KAK9943176.1"/>
    <property type="molecule type" value="Genomic_DNA"/>
</dbReference>
<keyword evidence="2" id="KW-1185">Reference proteome</keyword>
<organism evidence="1 2">
    <name type="scientific">Rubus argutus</name>
    <name type="common">Southern blackberry</name>
    <dbReference type="NCBI Taxonomy" id="59490"/>
    <lineage>
        <taxon>Eukaryota</taxon>
        <taxon>Viridiplantae</taxon>
        <taxon>Streptophyta</taxon>
        <taxon>Embryophyta</taxon>
        <taxon>Tracheophyta</taxon>
        <taxon>Spermatophyta</taxon>
        <taxon>Magnoliopsida</taxon>
        <taxon>eudicotyledons</taxon>
        <taxon>Gunneridae</taxon>
        <taxon>Pentapetalae</taxon>
        <taxon>rosids</taxon>
        <taxon>fabids</taxon>
        <taxon>Rosales</taxon>
        <taxon>Rosaceae</taxon>
        <taxon>Rosoideae</taxon>
        <taxon>Rosoideae incertae sedis</taxon>
        <taxon>Rubus</taxon>
    </lineage>
</organism>
<reference evidence="1 2" key="1">
    <citation type="journal article" date="2023" name="G3 (Bethesda)">
        <title>A chromosome-length genome assembly and annotation of blackberry (Rubus argutus, cv. 'Hillquist').</title>
        <authorList>
            <person name="Bruna T."/>
            <person name="Aryal R."/>
            <person name="Dudchenko O."/>
            <person name="Sargent D.J."/>
            <person name="Mead D."/>
            <person name="Buti M."/>
            <person name="Cavallini A."/>
            <person name="Hytonen T."/>
            <person name="Andres J."/>
            <person name="Pham M."/>
            <person name="Weisz D."/>
            <person name="Mascagni F."/>
            <person name="Usai G."/>
            <person name="Natali L."/>
            <person name="Bassil N."/>
            <person name="Fernandez G.E."/>
            <person name="Lomsadze A."/>
            <person name="Armour M."/>
            <person name="Olukolu B."/>
            <person name="Poorten T."/>
            <person name="Britton C."/>
            <person name="Davik J."/>
            <person name="Ashrafi H."/>
            <person name="Aiden E.L."/>
            <person name="Borodovsky M."/>
            <person name="Worthington M."/>
        </authorList>
    </citation>
    <scope>NUCLEOTIDE SEQUENCE [LARGE SCALE GENOMIC DNA]</scope>
    <source>
        <strain evidence="1">PI 553951</strain>
    </source>
</reference>
<comment type="caution">
    <text evidence="1">The sequence shown here is derived from an EMBL/GenBank/DDBJ whole genome shotgun (WGS) entry which is preliminary data.</text>
</comment>